<gene>
    <name evidence="2" type="ORF">D3F03_09860</name>
</gene>
<proteinExistence type="predicted"/>
<keyword evidence="2" id="KW-0418">Kinase</keyword>
<dbReference type="InterPro" id="IPR029033">
    <property type="entry name" value="His_PPase_superfam"/>
</dbReference>
<name>A0A398CFE0_9BURK</name>
<dbReference type="Gene3D" id="3.40.50.1240">
    <property type="entry name" value="Phosphoglycerate mutase-like"/>
    <property type="match status" value="1"/>
</dbReference>
<organism evidence="2 3">
    <name type="scientific">Simplicispira hankyongi</name>
    <dbReference type="NCBI Taxonomy" id="2315688"/>
    <lineage>
        <taxon>Bacteria</taxon>
        <taxon>Pseudomonadati</taxon>
        <taxon>Pseudomonadota</taxon>
        <taxon>Betaproteobacteria</taxon>
        <taxon>Burkholderiales</taxon>
        <taxon>Comamonadaceae</taxon>
        <taxon>Simplicispira</taxon>
    </lineage>
</organism>
<dbReference type="SUPFAM" id="SSF53254">
    <property type="entry name" value="Phosphoglycerate mutase-like"/>
    <property type="match status" value="1"/>
</dbReference>
<sequence>MNVPQLWLVRHAPVLAPPGICYGQLDLPVELEATARCAERLASALPRTLLHRSVLRHSTLRRCELLAQAAYALRPDFTLKSDARLRELNFGAWEGLAWATLPRAELDTWAAQLATYAPGGGERLIDMLARVGAALQEDSTMASETGSDVVWIAHAGVARCVQWLLGERAQRGNPPCSAHWPVHAPAPGAWALYPLPFSPSAAVHRPQEAHTRPAQGAAQEQTPSAPMAPPGPV</sequence>
<evidence type="ECO:0000313" key="2">
    <source>
        <dbReference type="EMBL" id="RID98830.1"/>
    </source>
</evidence>
<dbReference type="Proteomes" id="UP000266302">
    <property type="component" value="Unassembled WGS sequence"/>
</dbReference>
<accession>A0A398CFE0</accession>
<dbReference type="AlphaFoldDB" id="A0A398CFE0"/>
<evidence type="ECO:0000313" key="3">
    <source>
        <dbReference type="Proteomes" id="UP000266302"/>
    </source>
</evidence>
<dbReference type="Pfam" id="PF00300">
    <property type="entry name" value="His_Phos_1"/>
    <property type="match status" value="1"/>
</dbReference>
<reference evidence="2 3" key="1">
    <citation type="submission" date="2018-09" db="EMBL/GenBank/DDBJ databases">
        <title>Draft genome of Simplicispira sp. NY-02.</title>
        <authorList>
            <person name="Im W.T."/>
        </authorList>
    </citation>
    <scope>NUCLEOTIDE SEQUENCE [LARGE SCALE GENOMIC DNA]</scope>
    <source>
        <strain evidence="2 3">NY-02</strain>
    </source>
</reference>
<protein>
    <submittedName>
        <fullName evidence="2">Phosphoglycerate kinase</fullName>
    </submittedName>
</protein>
<dbReference type="InterPro" id="IPR013078">
    <property type="entry name" value="His_Pase_superF_clade-1"/>
</dbReference>
<dbReference type="OrthoDB" id="5296884at2"/>
<keyword evidence="3" id="KW-1185">Reference proteome</keyword>
<comment type="caution">
    <text evidence="2">The sequence shown here is derived from an EMBL/GenBank/DDBJ whole genome shotgun (WGS) entry which is preliminary data.</text>
</comment>
<dbReference type="GO" id="GO:0016301">
    <property type="term" value="F:kinase activity"/>
    <property type="evidence" value="ECO:0007669"/>
    <property type="project" value="UniProtKB-KW"/>
</dbReference>
<dbReference type="EMBL" id="QXJC01000003">
    <property type="protein sequence ID" value="RID98830.1"/>
    <property type="molecule type" value="Genomic_DNA"/>
</dbReference>
<evidence type="ECO:0000256" key="1">
    <source>
        <dbReference type="SAM" id="MobiDB-lite"/>
    </source>
</evidence>
<keyword evidence="2" id="KW-0808">Transferase</keyword>
<feature type="region of interest" description="Disordered" evidence="1">
    <location>
        <begin position="202"/>
        <end position="233"/>
    </location>
</feature>